<dbReference type="EMBL" id="CAJOBC010003662">
    <property type="protein sequence ID" value="CAF3794862.1"/>
    <property type="molecule type" value="Genomic_DNA"/>
</dbReference>
<keyword evidence="7" id="KW-0067">ATP-binding</keyword>
<proteinExistence type="inferred from homology"/>
<keyword evidence="8" id="KW-0460">Magnesium</keyword>
<comment type="similarity">
    <text evidence="2">Belongs to the SELO family.</text>
</comment>
<evidence type="ECO:0000256" key="5">
    <source>
        <dbReference type="ARBA" id="ARBA00022723"/>
    </source>
</evidence>
<comment type="caution">
    <text evidence="10">The sequence shown here is derived from an EMBL/GenBank/DDBJ whole genome shotgun (WGS) entry which is preliminary data.</text>
</comment>
<evidence type="ECO:0000313" key="11">
    <source>
        <dbReference type="EMBL" id="CAF3794862.1"/>
    </source>
</evidence>
<dbReference type="PANTHER" id="PTHR32057">
    <property type="entry name" value="PROTEIN ADENYLYLTRANSFERASE SELO, MITOCHONDRIAL"/>
    <property type="match status" value="1"/>
</dbReference>
<evidence type="ECO:0000256" key="3">
    <source>
        <dbReference type="ARBA" id="ARBA00022679"/>
    </source>
</evidence>
<evidence type="ECO:0000256" key="8">
    <source>
        <dbReference type="ARBA" id="ARBA00022842"/>
    </source>
</evidence>
<accession>A0A814IJH0</accession>
<dbReference type="GO" id="GO:0070733">
    <property type="term" value="F:AMPylase activity"/>
    <property type="evidence" value="ECO:0007669"/>
    <property type="project" value="TreeGrafter"/>
</dbReference>
<evidence type="ECO:0000313" key="10">
    <source>
        <dbReference type="EMBL" id="CAF1023582.1"/>
    </source>
</evidence>
<gene>
    <name evidence="10" type="ORF">GPM918_LOCUS14910</name>
    <name evidence="11" type="ORF">SRO942_LOCUS14910</name>
</gene>
<dbReference type="Proteomes" id="UP000681722">
    <property type="component" value="Unassembled WGS sequence"/>
</dbReference>
<comment type="cofactor">
    <cofactor evidence="1">
        <name>Mg(2+)</name>
        <dbReference type="ChEBI" id="CHEBI:18420"/>
    </cofactor>
</comment>
<dbReference type="EMBL" id="CAJNOQ010003662">
    <property type="protein sequence ID" value="CAF1023582.1"/>
    <property type="molecule type" value="Genomic_DNA"/>
</dbReference>
<keyword evidence="3" id="KW-0808">Transferase</keyword>
<evidence type="ECO:0000256" key="1">
    <source>
        <dbReference type="ARBA" id="ARBA00001946"/>
    </source>
</evidence>
<evidence type="ECO:0000256" key="7">
    <source>
        <dbReference type="ARBA" id="ARBA00022840"/>
    </source>
</evidence>
<keyword evidence="6" id="KW-0547">Nucleotide-binding</keyword>
<dbReference type="PANTHER" id="PTHR32057:SF14">
    <property type="entry name" value="PROTEIN ADENYLYLTRANSFERASE SELO, MITOCHONDRIAL"/>
    <property type="match status" value="1"/>
</dbReference>
<dbReference type="HAMAP" id="MF_00692">
    <property type="entry name" value="SelO"/>
    <property type="match status" value="1"/>
</dbReference>
<dbReference type="Pfam" id="PF02696">
    <property type="entry name" value="SelO"/>
    <property type="match status" value="1"/>
</dbReference>
<organism evidence="10 12">
    <name type="scientific">Didymodactylos carnosus</name>
    <dbReference type="NCBI Taxonomy" id="1234261"/>
    <lineage>
        <taxon>Eukaryota</taxon>
        <taxon>Metazoa</taxon>
        <taxon>Spiralia</taxon>
        <taxon>Gnathifera</taxon>
        <taxon>Rotifera</taxon>
        <taxon>Eurotatoria</taxon>
        <taxon>Bdelloidea</taxon>
        <taxon>Philodinida</taxon>
        <taxon>Philodinidae</taxon>
        <taxon>Didymodactylos</taxon>
    </lineage>
</organism>
<dbReference type="NCBIfam" id="NF000658">
    <property type="entry name" value="PRK00029.1"/>
    <property type="match status" value="1"/>
</dbReference>
<name>A0A814IJH0_9BILA</name>
<keyword evidence="12" id="KW-1185">Reference proteome</keyword>
<evidence type="ECO:0000256" key="2">
    <source>
        <dbReference type="ARBA" id="ARBA00009747"/>
    </source>
</evidence>
<evidence type="ECO:0000256" key="6">
    <source>
        <dbReference type="ARBA" id="ARBA00022741"/>
    </source>
</evidence>
<evidence type="ECO:0000256" key="9">
    <source>
        <dbReference type="ARBA" id="ARBA00031547"/>
    </source>
</evidence>
<keyword evidence="4" id="KW-0548">Nucleotidyltransferase</keyword>
<sequence length="479" mass="55038">MHSLKFNNTYVTQLSSLRFYSYVKPAIPLTNPYLISFNDIVAEMIGLNKSSNLEDLLCANVLFPGSVPVAMIYAGHQFGYFTSQLGDGRALLLGEVVDNEGNHWALHAKGTGPTPYSRGGDGRAVLRSSIREYLVSEAMGYLNIPTTRALSLVGSKMAVYRETVETAAIVIRVAHPSAFVRFGTFEIFSSRGQHLEVKQLADYVIDHTHEFYDLRDKSATTKYSEFLIQVARLTGYLVAKWQIYGFTHGVLNTDNMSILGVSIDYGPYGFIEDKWKDYIPNHSDGEGRYAFDKQPTIGEWNLMKLVTAFSSLVSDEHYTVVSNMYWKTYEDHYGELMRKKLGLVTFLYSDKLLWEELLELLDANHIDYTIFWRKLADKNKDSTYPELSSWFVKYEKRLALEASYGQRSRTERMNKINPKYILRNYLAHTAILKAQKDDFREVNKLLRLLRRPFDEQPEMEQYSKKSPEWAKKLVISCSS</sequence>
<keyword evidence="5" id="KW-0479">Metal-binding</keyword>
<evidence type="ECO:0000256" key="4">
    <source>
        <dbReference type="ARBA" id="ARBA00022695"/>
    </source>
</evidence>
<dbReference type="InterPro" id="IPR003846">
    <property type="entry name" value="SelO"/>
</dbReference>
<dbReference type="Proteomes" id="UP000663829">
    <property type="component" value="Unassembled WGS sequence"/>
</dbReference>
<dbReference type="GO" id="GO:0046872">
    <property type="term" value="F:metal ion binding"/>
    <property type="evidence" value="ECO:0007669"/>
    <property type="project" value="UniProtKB-KW"/>
</dbReference>
<protein>
    <recommendedName>
        <fullName evidence="9">Selenoprotein O</fullName>
    </recommendedName>
</protein>
<reference evidence="10" key="1">
    <citation type="submission" date="2021-02" db="EMBL/GenBank/DDBJ databases">
        <authorList>
            <person name="Nowell W R."/>
        </authorList>
    </citation>
    <scope>NUCLEOTIDE SEQUENCE</scope>
</reference>
<evidence type="ECO:0000313" key="12">
    <source>
        <dbReference type="Proteomes" id="UP000663829"/>
    </source>
</evidence>
<dbReference type="GO" id="GO:0005524">
    <property type="term" value="F:ATP binding"/>
    <property type="evidence" value="ECO:0007669"/>
    <property type="project" value="UniProtKB-KW"/>
</dbReference>
<dbReference type="AlphaFoldDB" id="A0A814IJH0"/>
<dbReference type="OrthoDB" id="10254721at2759"/>